<organism evidence="2 3">
    <name type="scientific">Thalassoglobus neptunius</name>
    <dbReference type="NCBI Taxonomy" id="1938619"/>
    <lineage>
        <taxon>Bacteria</taxon>
        <taxon>Pseudomonadati</taxon>
        <taxon>Planctomycetota</taxon>
        <taxon>Planctomycetia</taxon>
        <taxon>Planctomycetales</taxon>
        <taxon>Planctomycetaceae</taxon>
        <taxon>Thalassoglobus</taxon>
    </lineage>
</organism>
<feature type="region of interest" description="Disordered" evidence="1">
    <location>
        <begin position="1"/>
        <end position="62"/>
    </location>
</feature>
<comment type="caution">
    <text evidence="2">The sequence shown here is derived from an EMBL/GenBank/DDBJ whole genome shotgun (WGS) entry which is preliminary data.</text>
</comment>
<feature type="compositionally biased region" description="Basic and acidic residues" evidence="1">
    <location>
        <begin position="1"/>
        <end position="28"/>
    </location>
</feature>
<keyword evidence="3" id="KW-1185">Reference proteome</keyword>
<gene>
    <name evidence="2" type="ORF">KOR42_22310</name>
</gene>
<feature type="compositionally biased region" description="Basic and acidic residues" evidence="1">
    <location>
        <begin position="46"/>
        <end position="61"/>
    </location>
</feature>
<reference evidence="2 3" key="1">
    <citation type="submission" date="2019-02" db="EMBL/GenBank/DDBJ databases">
        <title>Deep-cultivation of Planctomycetes and their phenomic and genomic characterization uncovers novel biology.</title>
        <authorList>
            <person name="Wiegand S."/>
            <person name="Jogler M."/>
            <person name="Boedeker C."/>
            <person name="Pinto D."/>
            <person name="Vollmers J."/>
            <person name="Rivas-Marin E."/>
            <person name="Kohn T."/>
            <person name="Peeters S.H."/>
            <person name="Heuer A."/>
            <person name="Rast P."/>
            <person name="Oberbeckmann S."/>
            <person name="Bunk B."/>
            <person name="Jeske O."/>
            <person name="Meyerdierks A."/>
            <person name="Storesund J.E."/>
            <person name="Kallscheuer N."/>
            <person name="Luecker S."/>
            <person name="Lage O.M."/>
            <person name="Pohl T."/>
            <person name="Merkel B.J."/>
            <person name="Hornburger P."/>
            <person name="Mueller R.-W."/>
            <person name="Bruemmer F."/>
            <person name="Labrenz M."/>
            <person name="Spormann A.M."/>
            <person name="Op Den Camp H."/>
            <person name="Overmann J."/>
            <person name="Amann R."/>
            <person name="Jetten M.S.M."/>
            <person name="Mascher T."/>
            <person name="Medema M.H."/>
            <person name="Devos D.P."/>
            <person name="Kaster A.-K."/>
            <person name="Ovreas L."/>
            <person name="Rohde M."/>
            <person name="Galperin M.Y."/>
            <person name="Jogler C."/>
        </authorList>
    </citation>
    <scope>NUCLEOTIDE SEQUENCE [LARGE SCALE GENOMIC DNA]</scope>
    <source>
        <strain evidence="2 3">KOR42</strain>
    </source>
</reference>
<name>A0A5C5X7G0_9PLAN</name>
<evidence type="ECO:0000313" key="3">
    <source>
        <dbReference type="Proteomes" id="UP000317243"/>
    </source>
</evidence>
<dbReference type="Proteomes" id="UP000317243">
    <property type="component" value="Unassembled WGS sequence"/>
</dbReference>
<feature type="region of interest" description="Disordered" evidence="1">
    <location>
        <begin position="92"/>
        <end position="119"/>
    </location>
</feature>
<evidence type="ECO:0000313" key="2">
    <source>
        <dbReference type="EMBL" id="TWT58844.1"/>
    </source>
</evidence>
<accession>A0A5C5X7G0</accession>
<protein>
    <submittedName>
        <fullName evidence="2">Uncharacterized protein</fullName>
    </submittedName>
</protein>
<dbReference type="EMBL" id="SIHI01000001">
    <property type="protein sequence ID" value="TWT58844.1"/>
    <property type="molecule type" value="Genomic_DNA"/>
</dbReference>
<proteinExistence type="predicted"/>
<sequence>MGRSDRQRTPQKEGSEVQRPAKDRRQNGGREQTGASEGDGVPESTGRSHPEKQLRKPKLETKAQTARLDRLWIPYGTAHSRVDRAVEWTSSHESGGMAGRPSRHASSNLRTLDRSGSLGSGEHDAAILRKKIGLILTTDHIRRRGGSTQWTRRFVNKQTRAALAKALAKVDSSVQF</sequence>
<dbReference type="AlphaFoldDB" id="A0A5C5X7G0"/>
<evidence type="ECO:0000256" key="1">
    <source>
        <dbReference type="SAM" id="MobiDB-lite"/>
    </source>
</evidence>